<name>A0A928DNQ9_9BACT</name>
<evidence type="ECO:0000313" key="3">
    <source>
        <dbReference type="Proteomes" id="UP000725649"/>
    </source>
</evidence>
<dbReference type="GO" id="GO:0016874">
    <property type="term" value="F:ligase activity"/>
    <property type="evidence" value="ECO:0007669"/>
    <property type="project" value="UniProtKB-KW"/>
</dbReference>
<dbReference type="Pfam" id="PF01996">
    <property type="entry name" value="F420_ligase"/>
    <property type="match status" value="1"/>
</dbReference>
<dbReference type="Gene3D" id="3.30.1330.100">
    <property type="entry name" value="CofE-like"/>
    <property type="match status" value="1"/>
</dbReference>
<reference evidence="2" key="1">
    <citation type="submission" date="2019-04" db="EMBL/GenBank/DDBJ databases">
        <title>Evolution of Biomass-Degrading Anaerobic Consortia Revealed by Metagenomics.</title>
        <authorList>
            <person name="Peng X."/>
        </authorList>
    </citation>
    <scope>NUCLEOTIDE SEQUENCE</scope>
    <source>
        <strain evidence="2">SIG66</strain>
    </source>
</reference>
<evidence type="ECO:0000259" key="1">
    <source>
        <dbReference type="Pfam" id="PF01996"/>
    </source>
</evidence>
<gene>
    <name evidence="2" type="ORF">E7027_00400</name>
</gene>
<keyword evidence="2" id="KW-0436">Ligase</keyword>
<sequence length="374" mass="41142">MRYSGVVSRGIRMPLIKEGTDLVPVIAETLWQASQEEGFVFKPRGVVGVTESLVARSQGNFVTLDDIAADTKELFPQGDVTIFSPIFSRNRFWPMLKGIVRGIQGKVNIVFTLPSDEVGNPSCQDAYAYKEGIFGEDSEYFQFVHPITGANYAKLYKDIDPDKISVSFVWGIDNFIRERKAQGGQVLVCTVHNRHVYAQKFQEAGFTVHTLADICAKPRREGAGYNPDFGLLGANYSNEDRVKLFPRDCRTFVERLQAALKEKTAVDTEVFIYGDGAYKDPATGIWELADPLVSPAATEGLGGMPHETKLKSLIDSGADVRKAVESNTGGQALGTTPRRLTDLLGSLCDLTSGSGDKGTPVIYITGYFDNYYTE</sequence>
<dbReference type="EMBL" id="SUVG01000001">
    <property type="protein sequence ID" value="MBE6420601.1"/>
    <property type="molecule type" value="Genomic_DNA"/>
</dbReference>
<dbReference type="AlphaFoldDB" id="A0A928DNQ9"/>
<feature type="domain" description="Coenzyme F420:L-glutamate ligase-like" evidence="1">
    <location>
        <begin position="10"/>
        <end position="366"/>
    </location>
</feature>
<dbReference type="InterPro" id="IPR002847">
    <property type="entry name" value="F420-0_gamma-glut_ligase-dom"/>
</dbReference>
<protein>
    <submittedName>
        <fullName evidence="2">F420-0--gamma-glutamyl ligase</fullName>
    </submittedName>
</protein>
<accession>A0A928DNQ9</accession>
<dbReference type="Proteomes" id="UP000725649">
    <property type="component" value="Unassembled WGS sequence"/>
</dbReference>
<evidence type="ECO:0000313" key="2">
    <source>
        <dbReference type="EMBL" id="MBE6420601.1"/>
    </source>
</evidence>
<dbReference type="SUPFAM" id="SSF144010">
    <property type="entry name" value="CofE-like"/>
    <property type="match status" value="1"/>
</dbReference>
<organism evidence="2 3">
    <name type="scientific">Candidatus Avelusimicrobium gallicola</name>
    <dbReference type="NCBI Taxonomy" id="2562704"/>
    <lineage>
        <taxon>Bacteria</taxon>
        <taxon>Pseudomonadati</taxon>
        <taxon>Elusimicrobiota</taxon>
        <taxon>Elusimicrobia</taxon>
        <taxon>Elusimicrobiales</taxon>
        <taxon>Elusimicrobiaceae</taxon>
        <taxon>Candidatus Avelusimicrobium</taxon>
    </lineage>
</organism>
<comment type="caution">
    <text evidence="2">The sequence shown here is derived from an EMBL/GenBank/DDBJ whole genome shotgun (WGS) entry which is preliminary data.</text>
</comment>
<proteinExistence type="predicted"/>